<dbReference type="Gene3D" id="2.30.29.30">
    <property type="entry name" value="Pleckstrin-homology domain (PH domain)/Phosphotyrosine-binding domain (PTB)"/>
    <property type="match status" value="1"/>
</dbReference>
<dbReference type="PANTHER" id="PTHR46572:SF2">
    <property type="entry name" value="RHO1 GDP-GTP EXCHANGE PROTEIN 1-RELATED"/>
    <property type="match status" value="1"/>
</dbReference>
<evidence type="ECO:0000259" key="6">
    <source>
        <dbReference type="PROSITE" id="PS50219"/>
    </source>
</evidence>
<feature type="compositionally biased region" description="Polar residues" evidence="3">
    <location>
        <begin position="215"/>
        <end position="227"/>
    </location>
</feature>
<feature type="region of interest" description="Disordered" evidence="3">
    <location>
        <begin position="1486"/>
        <end position="1541"/>
    </location>
</feature>
<feature type="compositionally biased region" description="Low complexity" evidence="3">
    <location>
        <begin position="435"/>
        <end position="447"/>
    </location>
</feature>
<dbReference type="CDD" id="cd00160">
    <property type="entry name" value="RhoGEF"/>
    <property type="match status" value="1"/>
</dbReference>
<dbReference type="SMART" id="SM00049">
    <property type="entry name" value="DEP"/>
    <property type="match status" value="1"/>
</dbReference>
<evidence type="ECO:0000256" key="3">
    <source>
        <dbReference type="SAM" id="MobiDB-lite"/>
    </source>
</evidence>
<dbReference type="GO" id="GO:0035556">
    <property type="term" value="P:intracellular signal transduction"/>
    <property type="evidence" value="ECO:0007669"/>
    <property type="project" value="InterPro"/>
</dbReference>
<feature type="domain" description="DH" evidence="5">
    <location>
        <begin position="802"/>
        <end position="989"/>
    </location>
</feature>
<feature type="compositionally biased region" description="Low complexity" evidence="3">
    <location>
        <begin position="33"/>
        <end position="47"/>
    </location>
</feature>
<feature type="compositionally biased region" description="Polar residues" evidence="3">
    <location>
        <begin position="1105"/>
        <end position="1114"/>
    </location>
</feature>
<dbReference type="PANTHER" id="PTHR46572">
    <property type="entry name" value="RHO1 GDP-GTP EXCHANGE PROTEIN 1-RELATED"/>
    <property type="match status" value="1"/>
</dbReference>
<protein>
    <submittedName>
        <fullName evidence="7">CNH domain-containing protein</fullName>
    </submittedName>
</protein>
<feature type="region of interest" description="Disordered" evidence="3">
    <location>
        <begin position="683"/>
        <end position="717"/>
    </location>
</feature>
<organism evidence="7 8">
    <name type="scientific">Papiliotrema laurentii</name>
    <name type="common">Cryptococcus laurentii</name>
    <dbReference type="NCBI Taxonomy" id="5418"/>
    <lineage>
        <taxon>Eukaryota</taxon>
        <taxon>Fungi</taxon>
        <taxon>Dikarya</taxon>
        <taxon>Basidiomycota</taxon>
        <taxon>Agaricomycotina</taxon>
        <taxon>Tremellomycetes</taxon>
        <taxon>Tremellales</taxon>
        <taxon>Rhynchogastremaceae</taxon>
        <taxon>Papiliotrema</taxon>
    </lineage>
</organism>
<dbReference type="InterPro" id="IPR036388">
    <property type="entry name" value="WH-like_DNA-bd_sf"/>
</dbReference>
<dbReference type="EMBL" id="JAODAN010000009">
    <property type="protein sequence ID" value="KAK1922056.1"/>
    <property type="molecule type" value="Genomic_DNA"/>
</dbReference>
<sequence>MRPAGARSRGQPAPQRPGQSRNEAFENIFGRPAVGHHLGNGAHAGHAPPQVPPGAGFGYSPHATPLTAQQSNGNVYLNPAQPSLPPGHGYAAPPPRSASHSYSHAYAPPSAQPVFTQQQRVPYEGSSNGHGRPAPNTYHDNLSAEPAGAYSTTRRASLAPSTYSNHSASSIYSPQPDVPSPPMQHASRVPSSGYPSRQPEYDQRSLGPGRLPVQPIQSTNLAPSYSSAYDAISSPASSTFPTRGPAAATGPSASTSSFATSTSSARSQSFSTVDTSSSKSPPPAHDLTERLRSPPPDYLHSMSNLSFDSGTGPLDDIPGIPKKGETSDLAELAAKWGRPEEPESRRPSQAGHSRTVDQRLPSASSHRRVPSDSSISSSTYTMTARERMAPLSSIDQSPSSGRDFYGDSPTTPTGSESGGFAAHAARRLSGRKSMESTQSLPLSSSQEPPLPPGAAPSTSAFDARATSFSGSSTARREALMAVRSGSVGHGATRRPSSNPASIHGFSTPLPSQRSLSGTLTRSSSSRAAALRAMPHVYPALLSQVADAFRQLVVLSELVKDGISYKDSFDGRTAVGIIAEVIKTPDRNLALLLGRALDAQKFFHDVTYDHRLRDNPNEIYQFKERLTAPYINDNQVTDSPVSDHVNLQRAHSNARVPQYTSDSGIYAHSDSALSFFTSANATPATSSTSLVQPSELPRINTRVNTGNTPGPGDAVDSEDDLPVGVFTLLTDCYSPTCSRDSLCYSINCPRRLEQMKRLNMKPQPGLTRKISSESLHEVKETGTLWIHSVSQEILDSVDDTEKKRQEAINEVIYTERDFVRDLEYLRDSWVKPLRTQDIIPSERRNEFVQQVFWNVHDVLSVNHVLAERLTKRQKQQPVVKAIGDIFLERVPQFEPFVQYGSHQLFGKYEFEKEKSANPAFQRFVDETERKPESRKLELNGYLTKPTTRLGRYPLLLGAVLKYTPDDSPDKKDLAEAIRLIKEFLTKVNEESGKAENVFELAQIESQLIFRPNETIDLRLKDKSRELVHKGPLKRRGGNRDEIADLIGFLFDHAFLLVKPKHLAKGEQLRVYRRPIPLELLVIVTPDESYNSGKLSAGRSKLITRPSAASKTSSGTHVPPRPESKHGFSITIIHLGKKGYSLQLWVDTYVGRKKWLEAIDKQQTTLRDRSCVFVTETITDGFFGGLRKINCLSPYDGGHRMIYGTDEGVYFSNLRDEKLREPVKVINLLDVTQVDVIEEFQLLIVLHERSVTTFPLDCLDPNDPNAALKRGKRISSHTSFFKSGICLGKMLVAVVKSSTLSSTIKVLEPVDQSLRGKKPQTSFMKRLNGGNEALKLFKEFYIPTESSSVHFLKTKLCVGCTKGFEIVDLETLDMQGLLDPSDASLDFVLKRDNVRPIAIYRIEEDFLLCYDEFAFYVNKNGWRARPKWAIIWEGVPSAFALQYPYVIAFEPTFVEVHHVETGHLVQIIPGNNISCLFADTPPSRINAPIPPPNRQLMYPPGPGPQGYRPAPSPYAPHHPQQAGYPYPQQPYPAPHQGHMRPPPLPYGIPPPAPLNRFARPQVIFTSDDGHVQFLKFPPPTQGRPVGTPMQGRQSLSH</sequence>
<dbReference type="SUPFAM" id="SSF50729">
    <property type="entry name" value="PH domain-like"/>
    <property type="match status" value="1"/>
</dbReference>
<feature type="compositionally biased region" description="Low complexity" evidence="3">
    <location>
        <begin position="239"/>
        <end position="279"/>
    </location>
</feature>
<reference evidence="7" key="1">
    <citation type="submission" date="2023-02" db="EMBL/GenBank/DDBJ databases">
        <title>Identification and recombinant expression of a fungal hydrolase from Papiliotrema laurentii that hydrolyzes apple cutin and clears colloidal polyester polyurethane.</title>
        <authorList>
            <consortium name="DOE Joint Genome Institute"/>
            <person name="Roman V.A."/>
            <person name="Bojanowski C."/>
            <person name="Crable B.R."/>
            <person name="Wagner D.N."/>
            <person name="Hung C.S."/>
            <person name="Nadeau L.J."/>
            <person name="Schratz L."/>
            <person name="Haridas S."/>
            <person name="Pangilinan J."/>
            <person name="Lipzen A."/>
            <person name="Na H."/>
            <person name="Yan M."/>
            <person name="Ng V."/>
            <person name="Grigoriev I.V."/>
            <person name="Spatafora J.W."/>
            <person name="Barlow D."/>
            <person name="Biffinger J."/>
            <person name="Kelley-Loughnane N."/>
            <person name="Varaljay V.A."/>
            <person name="Crookes-Goodson W.J."/>
        </authorList>
    </citation>
    <scope>NUCLEOTIDE SEQUENCE</scope>
    <source>
        <strain evidence="7">5307AH</strain>
    </source>
</reference>
<feature type="compositionally biased region" description="Polar residues" evidence="3">
    <location>
        <begin position="66"/>
        <end position="75"/>
    </location>
</feature>
<dbReference type="InterPro" id="IPR000219">
    <property type="entry name" value="DH_dom"/>
</dbReference>
<evidence type="ECO:0000259" key="4">
    <source>
        <dbReference type="PROSITE" id="PS50003"/>
    </source>
</evidence>
<feature type="compositionally biased region" description="Low complexity" evidence="3">
    <location>
        <begin position="97"/>
        <end position="109"/>
    </location>
</feature>
<comment type="caution">
    <text evidence="7">The sequence shown here is derived from an EMBL/GenBank/DDBJ whole genome shotgun (WGS) entry which is preliminary data.</text>
</comment>
<dbReference type="SUPFAM" id="SSF46785">
    <property type="entry name" value="Winged helix' DNA-binding domain"/>
    <property type="match status" value="1"/>
</dbReference>
<keyword evidence="8" id="KW-1185">Reference proteome</keyword>
<evidence type="ECO:0000313" key="8">
    <source>
        <dbReference type="Proteomes" id="UP001182556"/>
    </source>
</evidence>
<evidence type="ECO:0000259" key="5">
    <source>
        <dbReference type="PROSITE" id="PS50010"/>
    </source>
</evidence>
<dbReference type="InterPro" id="IPR041675">
    <property type="entry name" value="PH_5"/>
</dbReference>
<feature type="compositionally biased region" description="Polar residues" evidence="3">
    <location>
        <begin position="456"/>
        <end position="473"/>
    </location>
</feature>
<feature type="region of interest" description="Disordered" evidence="3">
    <location>
        <begin position="1"/>
        <end position="518"/>
    </location>
</feature>
<evidence type="ECO:0000313" key="7">
    <source>
        <dbReference type="EMBL" id="KAK1922056.1"/>
    </source>
</evidence>
<dbReference type="PROSITE" id="PS50219">
    <property type="entry name" value="CNH"/>
    <property type="match status" value="1"/>
</dbReference>
<feature type="region of interest" description="Disordered" evidence="3">
    <location>
        <begin position="1101"/>
        <end position="1121"/>
    </location>
</feature>
<feature type="compositionally biased region" description="Polar residues" evidence="3">
    <location>
        <begin position="113"/>
        <end position="129"/>
    </location>
</feature>
<dbReference type="SMART" id="SM00325">
    <property type="entry name" value="RhoGEF"/>
    <property type="match status" value="1"/>
</dbReference>
<dbReference type="GO" id="GO:0005085">
    <property type="term" value="F:guanyl-nucleotide exchange factor activity"/>
    <property type="evidence" value="ECO:0007669"/>
    <property type="project" value="UniProtKB-KW"/>
</dbReference>
<dbReference type="CDD" id="cd04435">
    <property type="entry name" value="DEP_fRom2"/>
    <property type="match status" value="1"/>
</dbReference>
<feature type="compositionally biased region" description="Polar residues" evidence="3">
    <location>
        <begin position="150"/>
        <end position="173"/>
    </location>
</feature>
<dbReference type="SUPFAM" id="SSF48065">
    <property type="entry name" value="DBL homology domain (DH-domain)"/>
    <property type="match status" value="1"/>
</dbReference>
<evidence type="ECO:0000256" key="2">
    <source>
        <dbReference type="ARBA" id="ARBA00022658"/>
    </source>
</evidence>
<dbReference type="InterPro" id="IPR052233">
    <property type="entry name" value="Rho-type_GEFs"/>
</dbReference>
<feature type="compositionally biased region" description="Basic and acidic residues" evidence="3">
    <location>
        <begin position="337"/>
        <end position="346"/>
    </location>
</feature>
<accession>A0AAD9CZN5</accession>
<dbReference type="Pfam" id="PF15405">
    <property type="entry name" value="PH_5"/>
    <property type="match status" value="1"/>
</dbReference>
<feature type="domain" description="CNH" evidence="6">
    <location>
        <begin position="1184"/>
        <end position="1481"/>
    </location>
</feature>
<dbReference type="SMART" id="SM00036">
    <property type="entry name" value="CNH"/>
    <property type="match status" value="1"/>
</dbReference>
<dbReference type="SMART" id="SM00233">
    <property type="entry name" value="PH"/>
    <property type="match status" value="1"/>
</dbReference>
<dbReference type="Pfam" id="PF00621">
    <property type="entry name" value="RhoGEF"/>
    <property type="match status" value="1"/>
</dbReference>
<evidence type="ECO:0000256" key="1">
    <source>
        <dbReference type="ARBA" id="ARBA00022553"/>
    </source>
</evidence>
<proteinExistence type="predicted"/>
<dbReference type="PROSITE" id="PS50010">
    <property type="entry name" value="DH_2"/>
    <property type="match status" value="1"/>
</dbReference>
<dbReference type="Gene3D" id="1.10.10.10">
    <property type="entry name" value="Winged helix-like DNA-binding domain superfamily/Winged helix DNA-binding domain"/>
    <property type="match status" value="1"/>
</dbReference>
<feature type="compositionally biased region" description="Pro residues" evidence="3">
    <location>
        <begin position="1486"/>
        <end position="1501"/>
    </location>
</feature>
<feature type="domain" description="PH" evidence="4">
    <location>
        <begin position="1024"/>
        <end position="1162"/>
    </location>
</feature>
<keyword evidence="1" id="KW-0597">Phosphoprotein</keyword>
<dbReference type="Gene3D" id="1.20.900.10">
    <property type="entry name" value="Dbl homology (DH) domain"/>
    <property type="match status" value="1"/>
</dbReference>
<dbReference type="Proteomes" id="UP001182556">
    <property type="component" value="Unassembled WGS sequence"/>
</dbReference>
<dbReference type="InterPro" id="IPR000591">
    <property type="entry name" value="DEP_dom"/>
</dbReference>
<dbReference type="Pfam" id="PF00780">
    <property type="entry name" value="CNH"/>
    <property type="match status" value="1"/>
</dbReference>
<gene>
    <name evidence="7" type="ORF">DB88DRAFT_496985</name>
</gene>
<dbReference type="InterPro" id="IPR011993">
    <property type="entry name" value="PH-like_dom_sf"/>
</dbReference>
<dbReference type="InterPro" id="IPR001849">
    <property type="entry name" value="PH_domain"/>
</dbReference>
<dbReference type="InterPro" id="IPR036390">
    <property type="entry name" value="WH_DNA-bd_sf"/>
</dbReference>
<name>A0AAD9CZN5_PAPLA</name>
<feature type="region of interest" description="Disordered" evidence="3">
    <location>
        <begin position="1573"/>
        <end position="1595"/>
    </location>
</feature>
<dbReference type="Pfam" id="PF00610">
    <property type="entry name" value="DEP"/>
    <property type="match status" value="1"/>
</dbReference>
<dbReference type="PROSITE" id="PS50003">
    <property type="entry name" value="PH_DOMAIN"/>
    <property type="match status" value="1"/>
</dbReference>
<keyword evidence="2" id="KW-0344">Guanine-nucleotide releasing factor</keyword>
<dbReference type="InterPro" id="IPR035899">
    <property type="entry name" value="DBL_dom_sf"/>
</dbReference>
<dbReference type="InterPro" id="IPR001180">
    <property type="entry name" value="CNH_dom"/>
</dbReference>
<feature type="compositionally biased region" description="Low complexity" evidence="3">
    <location>
        <begin position="1515"/>
        <end position="1524"/>
    </location>
</feature>